<evidence type="ECO:0008006" key="4">
    <source>
        <dbReference type="Google" id="ProtNLM"/>
    </source>
</evidence>
<protein>
    <recommendedName>
        <fullName evidence="4">Secreted protein</fullName>
    </recommendedName>
</protein>
<evidence type="ECO:0000313" key="3">
    <source>
        <dbReference type="Proteomes" id="UP000317650"/>
    </source>
</evidence>
<keyword evidence="1" id="KW-0732">Signal</keyword>
<dbReference type="Proteomes" id="UP000317650">
    <property type="component" value="Chromosome 1"/>
</dbReference>
<organism evidence="2 3">
    <name type="scientific">Musa balbisiana</name>
    <name type="common">Banana</name>
    <dbReference type="NCBI Taxonomy" id="52838"/>
    <lineage>
        <taxon>Eukaryota</taxon>
        <taxon>Viridiplantae</taxon>
        <taxon>Streptophyta</taxon>
        <taxon>Embryophyta</taxon>
        <taxon>Tracheophyta</taxon>
        <taxon>Spermatophyta</taxon>
        <taxon>Magnoliopsida</taxon>
        <taxon>Liliopsida</taxon>
        <taxon>Zingiberales</taxon>
        <taxon>Musaceae</taxon>
        <taxon>Musa</taxon>
    </lineage>
</organism>
<sequence length="93" mass="10070">MKALCSPSPLCSLLLLLVHFLSSPLQETTSPSTLFREATGAHPSLCTPSPSLTSTGPSRGIFLAAIGRRDLRTARAWIERPAPVLRLWTKSNN</sequence>
<evidence type="ECO:0000256" key="1">
    <source>
        <dbReference type="SAM" id="SignalP"/>
    </source>
</evidence>
<gene>
    <name evidence="2" type="ORF">C4D60_Mb01t12060</name>
</gene>
<keyword evidence="3" id="KW-1185">Reference proteome</keyword>
<reference evidence="2 3" key="1">
    <citation type="journal article" date="2019" name="Nat. Plants">
        <title>Genome sequencing of Musa balbisiana reveals subgenome evolution and function divergence in polyploid bananas.</title>
        <authorList>
            <person name="Yao X."/>
        </authorList>
    </citation>
    <scope>NUCLEOTIDE SEQUENCE [LARGE SCALE GENOMIC DNA]</scope>
    <source>
        <strain evidence="3">cv. DH-PKW</strain>
        <tissue evidence="2">Leaves</tissue>
    </source>
</reference>
<dbReference type="AlphaFoldDB" id="A0A4S8JLN0"/>
<accession>A0A4S8JLN0</accession>
<feature type="chain" id="PRO_5020468057" description="Secreted protein" evidence="1">
    <location>
        <begin position="27"/>
        <end position="93"/>
    </location>
</feature>
<dbReference type="EMBL" id="PYDT01000004">
    <property type="protein sequence ID" value="THU63088.1"/>
    <property type="molecule type" value="Genomic_DNA"/>
</dbReference>
<proteinExistence type="predicted"/>
<name>A0A4S8JLN0_MUSBA</name>
<evidence type="ECO:0000313" key="2">
    <source>
        <dbReference type="EMBL" id="THU63088.1"/>
    </source>
</evidence>
<comment type="caution">
    <text evidence="2">The sequence shown here is derived from an EMBL/GenBank/DDBJ whole genome shotgun (WGS) entry which is preliminary data.</text>
</comment>
<feature type="signal peptide" evidence="1">
    <location>
        <begin position="1"/>
        <end position="26"/>
    </location>
</feature>